<dbReference type="Gene3D" id="4.10.240.10">
    <property type="entry name" value="Zn(2)-C6 fungal-type DNA-binding domain"/>
    <property type="match status" value="1"/>
</dbReference>
<feature type="region of interest" description="Disordered" evidence="7">
    <location>
        <begin position="39"/>
        <end position="88"/>
    </location>
</feature>
<evidence type="ECO:0000256" key="7">
    <source>
        <dbReference type="SAM" id="MobiDB-lite"/>
    </source>
</evidence>
<evidence type="ECO:0000256" key="2">
    <source>
        <dbReference type="ARBA" id="ARBA00022723"/>
    </source>
</evidence>
<dbReference type="Proteomes" id="UP000190744">
    <property type="component" value="Unassembled WGS sequence"/>
</dbReference>
<dbReference type="SMART" id="SM00906">
    <property type="entry name" value="Fungal_trans"/>
    <property type="match status" value="1"/>
</dbReference>
<keyword evidence="4" id="KW-0238">DNA-binding</keyword>
<dbReference type="GO" id="GO:0000981">
    <property type="term" value="F:DNA-binding transcription factor activity, RNA polymerase II-specific"/>
    <property type="evidence" value="ECO:0007669"/>
    <property type="project" value="InterPro"/>
</dbReference>
<evidence type="ECO:0000256" key="3">
    <source>
        <dbReference type="ARBA" id="ARBA00023015"/>
    </source>
</evidence>
<dbReference type="SUPFAM" id="SSF57701">
    <property type="entry name" value="Zn2/Cys6 DNA-binding domain"/>
    <property type="match status" value="1"/>
</dbReference>
<evidence type="ECO:0000256" key="5">
    <source>
        <dbReference type="ARBA" id="ARBA00023163"/>
    </source>
</evidence>
<sequence>MRLSISCDACRRAKVKCIHEGTPPCRRCQKAKIEDCTLTDPRESRQKSSSVVKPGPSRKRKATANSSLALESDHNARRRNSRNTKDIPEDPIVSLSASTIISAIETYRKKFPIANFLHYPSLISDVSLNFESVDPVFIASLLSLCVRFMSGDGLEDEETYAGYAQKHLAHRVMEAPSLYLAQSLVMISFYEWGTGRPYQAWMYSGMATYMIQSLLKMADDSMEHSPHEFHASQTQYEQLVRTYWCCFAQDCELSSGARQHFALSFSQISVPLPISDRDFTFNQLPKRRLMPVDMNKNCPQANNLTIENGLTIVIRGFDIFVRILRFANEHRRSLASFNSDESPTSPLHKTWHRLKSELDEWRSLQDRTVRYPDTSAQAHVALGYGELFAYINLLYFMSHSIVFLHRDRFLSNLKPHTDVFHDMADDDQYQPDTIQQLFEAAQHISSILSALEASEASVMTPYSGFSVFVAAHINMYGTLVPQRYPGGLDRAEDEKTHNMMYLERLSTLWPVGRSWWRTVQDANRFYETVKSTQTHPESGMHSPRRFALAGTLDEYGDIRSRPSRELHTTKSMTAEARGEQSTRQAHGPTVSPPGDEGEVAFFQKDSSTTGSHPDLETDMFQWPFIDASWSVGFDSGLDGLWHHSGLFDPNSAMR</sequence>
<keyword evidence="5" id="KW-0804">Transcription</keyword>
<dbReference type="Pfam" id="PF04082">
    <property type="entry name" value="Fungal_trans"/>
    <property type="match status" value="1"/>
</dbReference>
<dbReference type="AlphaFoldDB" id="A0A1S9RX34"/>
<organism evidence="9 10">
    <name type="scientific">Penicillium brasilianum</name>
    <dbReference type="NCBI Taxonomy" id="104259"/>
    <lineage>
        <taxon>Eukaryota</taxon>
        <taxon>Fungi</taxon>
        <taxon>Dikarya</taxon>
        <taxon>Ascomycota</taxon>
        <taxon>Pezizomycotina</taxon>
        <taxon>Eurotiomycetes</taxon>
        <taxon>Eurotiomycetidae</taxon>
        <taxon>Eurotiales</taxon>
        <taxon>Aspergillaceae</taxon>
        <taxon>Penicillium</taxon>
    </lineage>
</organism>
<dbReference type="InterPro" id="IPR036864">
    <property type="entry name" value="Zn2-C6_fun-type_DNA-bd_sf"/>
</dbReference>
<keyword evidence="3" id="KW-0805">Transcription regulation</keyword>
<comment type="subcellular location">
    <subcellularLocation>
        <location evidence="1">Nucleus</location>
    </subcellularLocation>
</comment>
<dbReference type="InterPro" id="IPR001138">
    <property type="entry name" value="Zn2Cys6_DnaBD"/>
</dbReference>
<keyword evidence="6" id="KW-0539">Nucleus</keyword>
<dbReference type="PANTHER" id="PTHR47338">
    <property type="entry name" value="ZN(II)2CYS6 TRANSCRIPTION FACTOR (EUROFUNG)-RELATED"/>
    <property type="match status" value="1"/>
</dbReference>
<proteinExistence type="predicted"/>
<feature type="compositionally biased region" description="Basic and acidic residues" evidence="7">
    <location>
        <begin position="558"/>
        <end position="568"/>
    </location>
</feature>
<gene>
    <name evidence="9" type="ORF">PEBR_04938</name>
</gene>
<dbReference type="Pfam" id="PF00172">
    <property type="entry name" value="Zn_clus"/>
    <property type="match status" value="1"/>
</dbReference>
<dbReference type="GO" id="GO:0006351">
    <property type="term" value="P:DNA-templated transcription"/>
    <property type="evidence" value="ECO:0007669"/>
    <property type="project" value="InterPro"/>
</dbReference>
<name>A0A1S9RX34_PENBI</name>
<feature type="domain" description="Zn(2)-C6 fungal-type" evidence="8">
    <location>
        <begin position="6"/>
        <end position="38"/>
    </location>
</feature>
<accession>A0A1S9RX34</accession>
<dbReference type="InterPro" id="IPR050815">
    <property type="entry name" value="TF_fung"/>
</dbReference>
<dbReference type="CDD" id="cd12148">
    <property type="entry name" value="fungal_TF_MHR"/>
    <property type="match status" value="1"/>
</dbReference>
<dbReference type="SMART" id="SM00066">
    <property type="entry name" value="GAL4"/>
    <property type="match status" value="1"/>
</dbReference>
<dbReference type="PROSITE" id="PS50048">
    <property type="entry name" value="ZN2_CY6_FUNGAL_2"/>
    <property type="match status" value="1"/>
</dbReference>
<protein>
    <submittedName>
        <fullName evidence="9">Putative fungal specific transcription factor</fullName>
    </submittedName>
</protein>
<comment type="caution">
    <text evidence="9">The sequence shown here is derived from an EMBL/GenBank/DDBJ whole genome shotgun (WGS) entry which is preliminary data.</text>
</comment>
<reference evidence="10" key="1">
    <citation type="submission" date="2015-09" db="EMBL/GenBank/DDBJ databases">
        <authorList>
            <person name="Fill T.P."/>
            <person name="Baretta J.F."/>
            <person name="de Almeida L.G."/>
            <person name="Rocha M."/>
            <person name="de Souza D.H."/>
            <person name="Malavazi I."/>
            <person name="Cerdeira L.T."/>
            <person name="Hong H."/>
            <person name="Samborskyy M."/>
            <person name="de Vasconcelos A.T."/>
            <person name="Leadlay P."/>
            <person name="Rodrigues-Filho E."/>
        </authorList>
    </citation>
    <scope>NUCLEOTIDE SEQUENCE [LARGE SCALE GENOMIC DNA]</scope>
    <source>
        <strain evidence="10">LaBioMMi 136</strain>
    </source>
</reference>
<feature type="region of interest" description="Disordered" evidence="7">
    <location>
        <begin position="558"/>
        <end position="614"/>
    </location>
</feature>
<dbReference type="CDD" id="cd00067">
    <property type="entry name" value="GAL4"/>
    <property type="match status" value="1"/>
</dbReference>
<evidence type="ECO:0000256" key="4">
    <source>
        <dbReference type="ARBA" id="ARBA00023125"/>
    </source>
</evidence>
<dbReference type="GO" id="GO:0005634">
    <property type="term" value="C:nucleus"/>
    <property type="evidence" value="ECO:0007669"/>
    <property type="project" value="UniProtKB-SubCell"/>
</dbReference>
<evidence type="ECO:0000256" key="6">
    <source>
        <dbReference type="ARBA" id="ARBA00023242"/>
    </source>
</evidence>
<keyword evidence="2" id="KW-0479">Metal-binding</keyword>
<evidence type="ECO:0000256" key="1">
    <source>
        <dbReference type="ARBA" id="ARBA00004123"/>
    </source>
</evidence>
<dbReference type="InterPro" id="IPR007219">
    <property type="entry name" value="XnlR_reg_dom"/>
</dbReference>
<dbReference type="GO" id="GO:0003677">
    <property type="term" value="F:DNA binding"/>
    <property type="evidence" value="ECO:0007669"/>
    <property type="project" value="UniProtKB-KW"/>
</dbReference>
<evidence type="ECO:0000259" key="8">
    <source>
        <dbReference type="PROSITE" id="PS50048"/>
    </source>
</evidence>
<dbReference type="PANTHER" id="PTHR47338:SF19">
    <property type="entry name" value="ZN(II)2CYS6 TRANSCRIPTION FACTOR (EUROFUNG)"/>
    <property type="match status" value="1"/>
</dbReference>
<evidence type="ECO:0000313" key="10">
    <source>
        <dbReference type="Proteomes" id="UP000190744"/>
    </source>
</evidence>
<dbReference type="PROSITE" id="PS00463">
    <property type="entry name" value="ZN2_CY6_FUNGAL_1"/>
    <property type="match status" value="1"/>
</dbReference>
<dbReference type="GO" id="GO:0008270">
    <property type="term" value="F:zinc ion binding"/>
    <property type="evidence" value="ECO:0007669"/>
    <property type="project" value="InterPro"/>
</dbReference>
<dbReference type="EMBL" id="LJBN01000099">
    <property type="protein sequence ID" value="OOQ90052.1"/>
    <property type="molecule type" value="Genomic_DNA"/>
</dbReference>
<evidence type="ECO:0000313" key="9">
    <source>
        <dbReference type="EMBL" id="OOQ90052.1"/>
    </source>
</evidence>